<dbReference type="SMART" id="SM00066">
    <property type="entry name" value="GAL4"/>
    <property type="match status" value="1"/>
</dbReference>
<evidence type="ECO:0000256" key="4">
    <source>
        <dbReference type="ARBA" id="ARBA00023242"/>
    </source>
</evidence>
<dbReference type="PROSITE" id="PS50048">
    <property type="entry name" value="ZN2_CY6_FUNGAL_2"/>
    <property type="match status" value="1"/>
</dbReference>
<dbReference type="Pfam" id="PF00172">
    <property type="entry name" value="Zn_clus"/>
    <property type="match status" value="1"/>
</dbReference>
<evidence type="ECO:0000256" key="1">
    <source>
        <dbReference type="ARBA" id="ARBA00023015"/>
    </source>
</evidence>
<dbReference type="CDD" id="cd00067">
    <property type="entry name" value="GAL4"/>
    <property type="match status" value="1"/>
</dbReference>
<keyword evidence="7" id="KW-1185">Reference proteome</keyword>
<dbReference type="GO" id="GO:0000981">
    <property type="term" value="F:DNA-binding transcription factor activity, RNA polymerase II-specific"/>
    <property type="evidence" value="ECO:0007669"/>
    <property type="project" value="InterPro"/>
</dbReference>
<reference evidence="7" key="1">
    <citation type="journal article" date="2014" name="Nat. Commun.">
        <title>Genomic adaptations of the halophilic Dead Sea filamentous fungus Eurotium rubrum.</title>
        <authorList>
            <person name="Kis-Papo T."/>
            <person name="Weig A.R."/>
            <person name="Riley R."/>
            <person name="Persoh D."/>
            <person name="Salamov A."/>
            <person name="Sun H."/>
            <person name="Lipzen A."/>
            <person name="Wasser S.P."/>
            <person name="Rambold G."/>
            <person name="Grigoriev I.V."/>
            <person name="Nevo E."/>
        </authorList>
    </citation>
    <scope>NUCLEOTIDE SEQUENCE [LARGE SCALE GENOMIC DNA]</scope>
    <source>
        <strain evidence="7">CBS 135680</strain>
    </source>
</reference>
<dbReference type="EMBL" id="KK088450">
    <property type="protein sequence ID" value="EYE90972.1"/>
    <property type="molecule type" value="Genomic_DNA"/>
</dbReference>
<dbReference type="Proteomes" id="UP000019804">
    <property type="component" value="Unassembled WGS sequence"/>
</dbReference>
<protein>
    <submittedName>
        <fullName evidence="6">Zn(II)2Cys6 transcription factor</fullName>
    </submittedName>
</protein>
<dbReference type="GO" id="GO:0003677">
    <property type="term" value="F:DNA binding"/>
    <property type="evidence" value="ECO:0007669"/>
    <property type="project" value="UniProtKB-KW"/>
</dbReference>
<dbReference type="GO" id="GO:0008270">
    <property type="term" value="F:zinc ion binding"/>
    <property type="evidence" value="ECO:0007669"/>
    <property type="project" value="InterPro"/>
</dbReference>
<dbReference type="HOGENOM" id="CLU_018449_2_0_1"/>
<accession>A0A017S1Z6</accession>
<evidence type="ECO:0000313" key="7">
    <source>
        <dbReference type="Proteomes" id="UP000019804"/>
    </source>
</evidence>
<dbReference type="PANTHER" id="PTHR38791:SF12">
    <property type="entry name" value="TRANSCRIPTION FACTOR DOMAIN-CONTAINING PROTEIN-RELATED"/>
    <property type="match status" value="1"/>
</dbReference>
<sequence length="554" mass="63661">MSGRNAPRSKNGCSTCRRRKVKCGEEHPVCQRCSSLRLHCEWGVPVKRGRSVQVRELQPATRSPSQQEEISLDFGNLALLWERSATSASPGQPTSLPATLPFLPPYSYPTPIYPSVSTPEVACANSLVLSKQDQRYFQYFPSSSLVFYYMKAWQWSSFCYLYQGPAATSKVIMRMILALSASDMHRNGLDVRSPGRPTAEDHARYHYGLAVKEFRQTLETPRRHISHGELEMIFVTMFLMVMYECQFGHHVRHLQLHLQGVRSLLETHPELFQNRNVGNVFSLMDTELSDPTTQDISFVPIQMLLWMLYVDISAQPMGATESLYDYVLQSGNAALQPDHLYQGARLWGRCFWGDQYPEKEVMDDNENYRGLELIHVGMVLRHVIWRLAMGNPVVPGTTSESLFQEMMAIRNRYSDLFITAKMARGHSAYRTINTILMAVANFYAEVLFHRRILCIDTPPSPFQRQALGHIMEIAQKQYGWDPRLLRRLHWPLLMAVVDTPDPVAREWLQQRLAELRASHSEYSWANRVANEVLVEQEKSGGYVNLLEFLRTHVQ</sequence>
<dbReference type="InterPro" id="IPR001138">
    <property type="entry name" value="Zn2Cys6_DnaBD"/>
</dbReference>
<evidence type="ECO:0000256" key="3">
    <source>
        <dbReference type="ARBA" id="ARBA00023163"/>
    </source>
</evidence>
<dbReference type="Pfam" id="PF11951">
    <property type="entry name" value="Fungal_trans_2"/>
    <property type="match status" value="2"/>
</dbReference>
<dbReference type="GeneID" id="63694541"/>
<feature type="domain" description="Zn(2)-C6 fungal-type" evidence="5">
    <location>
        <begin position="12"/>
        <end position="42"/>
    </location>
</feature>
<dbReference type="AlphaFoldDB" id="A0A017S1Z6"/>
<dbReference type="PANTHER" id="PTHR38791">
    <property type="entry name" value="ZN(II)2CYS6 TRANSCRIPTION FACTOR (EUROFUNG)-RELATED-RELATED"/>
    <property type="match status" value="1"/>
</dbReference>
<name>A0A017S1Z6_ASPRC</name>
<keyword evidence="4" id="KW-0539">Nucleus</keyword>
<dbReference type="STRING" id="1388766.A0A017S1Z6"/>
<gene>
    <name evidence="6" type="ORF">EURHEDRAFT_381461</name>
</gene>
<dbReference type="InterPro" id="IPR021858">
    <property type="entry name" value="Fun_TF"/>
</dbReference>
<dbReference type="Gene3D" id="4.10.240.10">
    <property type="entry name" value="Zn(2)-C6 fungal-type DNA-binding domain"/>
    <property type="match status" value="1"/>
</dbReference>
<organism evidence="6 7">
    <name type="scientific">Aspergillus ruber (strain CBS 135680)</name>
    <dbReference type="NCBI Taxonomy" id="1388766"/>
    <lineage>
        <taxon>Eukaryota</taxon>
        <taxon>Fungi</taxon>
        <taxon>Dikarya</taxon>
        <taxon>Ascomycota</taxon>
        <taxon>Pezizomycotina</taxon>
        <taxon>Eurotiomycetes</taxon>
        <taxon>Eurotiomycetidae</taxon>
        <taxon>Eurotiales</taxon>
        <taxon>Aspergillaceae</taxon>
        <taxon>Aspergillus</taxon>
        <taxon>Aspergillus subgen. Aspergillus</taxon>
    </lineage>
</organism>
<dbReference type="RefSeq" id="XP_040634662.1">
    <property type="nucleotide sequence ID" value="XM_040779417.1"/>
</dbReference>
<dbReference type="OrthoDB" id="4356994at2759"/>
<evidence type="ECO:0000259" key="5">
    <source>
        <dbReference type="PROSITE" id="PS50048"/>
    </source>
</evidence>
<dbReference type="InterPro" id="IPR036864">
    <property type="entry name" value="Zn2-C6_fun-type_DNA-bd_sf"/>
</dbReference>
<dbReference type="SUPFAM" id="SSF57701">
    <property type="entry name" value="Zn2/Cys6 DNA-binding domain"/>
    <property type="match status" value="1"/>
</dbReference>
<keyword evidence="2" id="KW-0238">DNA-binding</keyword>
<keyword evidence="1" id="KW-0805">Transcription regulation</keyword>
<evidence type="ECO:0000313" key="6">
    <source>
        <dbReference type="EMBL" id="EYE90972.1"/>
    </source>
</evidence>
<dbReference type="InterPro" id="IPR053175">
    <property type="entry name" value="DHMBA_Reg_Transcription_Factor"/>
</dbReference>
<evidence type="ECO:0000256" key="2">
    <source>
        <dbReference type="ARBA" id="ARBA00023125"/>
    </source>
</evidence>
<proteinExistence type="predicted"/>
<dbReference type="PROSITE" id="PS00463">
    <property type="entry name" value="ZN2_CY6_FUNGAL_1"/>
    <property type="match status" value="1"/>
</dbReference>
<keyword evidence="3" id="KW-0804">Transcription</keyword>